<organism evidence="10 11">
    <name type="scientific">Chenopodium quinoa</name>
    <name type="common">Quinoa</name>
    <dbReference type="NCBI Taxonomy" id="63459"/>
    <lineage>
        <taxon>Eukaryota</taxon>
        <taxon>Viridiplantae</taxon>
        <taxon>Streptophyta</taxon>
        <taxon>Embryophyta</taxon>
        <taxon>Tracheophyta</taxon>
        <taxon>Spermatophyta</taxon>
        <taxon>Magnoliopsida</taxon>
        <taxon>eudicotyledons</taxon>
        <taxon>Gunneridae</taxon>
        <taxon>Pentapetalae</taxon>
        <taxon>Caryophyllales</taxon>
        <taxon>Chenopodiaceae</taxon>
        <taxon>Chenopodioideae</taxon>
        <taxon>Atripliceae</taxon>
        <taxon>Chenopodium</taxon>
    </lineage>
</organism>
<evidence type="ECO:0000256" key="6">
    <source>
        <dbReference type="ARBA" id="ARBA00023004"/>
    </source>
</evidence>
<protein>
    <recommendedName>
        <fullName evidence="9">Fe2OG dioxygenase domain-containing protein</fullName>
    </recommendedName>
</protein>
<dbReference type="Pfam" id="PF03171">
    <property type="entry name" value="2OG-FeII_Oxy"/>
    <property type="match status" value="2"/>
</dbReference>
<dbReference type="EnsemblPlants" id="AUR62003681-RA">
    <property type="protein sequence ID" value="AUR62003681-RA:cds"/>
    <property type="gene ID" value="AUR62003681"/>
</dbReference>
<keyword evidence="5" id="KW-0479">Metal-binding</keyword>
<evidence type="ECO:0000256" key="2">
    <source>
        <dbReference type="ARBA" id="ARBA00004496"/>
    </source>
</evidence>
<proteinExistence type="inferred from homology"/>
<evidence type="ECO:0000256" key="1">
    <source>
        <dbReference type="ARBA" id="ARBA00004123"/>
    </source>
</evidence>
<evidence type="ECO:0000256" key="5">
    <source>
        <dbReference type="ARBA" id="ARBA00022723"/>
    </source>
</evidence>
<dbReference type="InterPro" id="IPR027443">
    <property type="entry name" value="IPNS-like_sf"/>
</dbReference>
<dbReference type="AlphaFoldDB" id="A0A803KXC2"/>
<dbReference type="InterPro" id="IPR050295">
    <property type="entry name" value="Plant_2OG-oxidoreductases"/>
</dbReference>
<evidence type="ECO:0000256" key="3">
    <source>
        <dbReference type="ARBA" id="ARBA00008056"/>
    </source>
</evidence>
<reference evidence="10" key="1">
    <citation type="journal article" date="2017" name="Nature">
        <title>The genome of Chenopodium quinoa.</title>
        <authorList>
            <person name="Jarvis D.E."/>
            <person name="Ho Y.S."/>
            <person name="Lightfoot D.J."/>
            <person name="Schmoeckel S.M."/>
            <person name="Li B."/>
            <person name="Borm T.J.A."/>
            <person name="Ohyanagi H."/>
            <person name="Mineta K."/>
            <person name="Michell C.T."/>
            <person name="Saber N."/>
            <person name="Kharbatia N.M."/>
            <person name="Rupper R.R."/>
            <person name="Sharp A.R."/>
            <person name="Dally N."/>
            <person name="Boughton B.A."/>
            <person name="Woo Y.H."/>
            <person name="Gao G."/>
            <person name="Schijlen E.G.W.M."/>
            <person name="Guo X."/>
            <person name="Momin A.A."/>
            <person name="Negrao S."/>
            <person name="Al-Babili S."/>
            <person name="Gehring C."/>
            <person name="Roessner U."/>
            <person name="Jung C."/>
            <person name="Murphy K."/>
            <person name="Arold S.T."/>
            <person name="Gojobori T."/>
            <person name="van der Linden C.G."/>
            <person name="van Loo E.N."/>
            <person name="Jellen E.N."/>
            <person name="Maughan P.J."/>
            <person name="Tester M."/>
        </authorList>
    </citation>
    <scope>NUCLEOTIDE SEQUENCE [LARGE SCALE GENOMIC DNA]</scope>
    <source>
        <strain evidence="10">cv. PI 614886</strain>
    </source>
</reference>
<dbReference type="InterPro" id="IPR044861">
    <property type="entry name" value="IPNS-like_FE2OG_OXY"/>
</dbReference>
<dbReference type="Proteomes" id="UP000596660">
    <property type="component" value="Unplaced"/>
</dbReference>
<evidence type="ECO:0000313" key="11">
    <source>
        <dbReference type="Proteomes" id="UP000596660"/>
    </source>
</evidence>
<sequence length="661" mass="73092">MEIDMCFQCFNTGQSAQEKGPTHVPKCYEVPSSERPSLSSPEAQIPVVDLAGLRMGPTHRLAVIESIGQACKRFGCYHVVNHGIDQSILDKALGAADEFFHLPADEKLKFMSKDVHKPVRYGTSLKDGVDKIQFWRVFLKHYANPLNDWVQSWPENPPAYRGDMGAYSSKVQKLAVELAGATTESLGLGSKYLSEKMEEGMQVITTNCYPPCPQPRLTLGLPPHSDYSCLTILLQSSPGLEVMDMQDGGSWKLVPYISGALLVHIGDHFEVLSNGLYKSVVHRAVLNSQNTRISIASFHSKGLLEKMEPALELVDANHPKAYKGSSFKDFLDFLSANDVGQGKICFLDTLKINTGQSAQERKLSHVPECYEVPPSQQPTLNSPQAQVPVVDLAGFRISPIHRSAVIQSIRKACVHFGIFQVVNHGIDQTVLNKALGAVDGFFRLPANEKLKIMSNDVHKPVRYGTSLKDGVDKIQFWRVFLKLYANPLENWVQSWPENPPTYRENMGAYTSKVQKLAVDLAGAITESLGLGPTYLSDKIGEGMQDSLGLEIVDKQDGPWKLVPNINGALVVHIGDHFEVLSNGLYKSVVHRAIVNSQKTRISIASLHSLGLDEKMEPAPELEDADHPKAYKESSFKDFLDFLSVNDIGQGKICFLDTLKIV</sequence>
<evidence type="ECO:0000256" key="8">
    <source>
        <dbReference type="ARBA" id="ARBA00059922"/>
    </source>
</evidence>
<dbReference type="InterPro" id="IPR026992">
    <property type="entry name" value="DIOX_N"/>
</dbReference>
<comment type="subcellular location">
    <subcellularLocation>
        <location evidence="2">Cytoplasm</location>
    </subcellularLocation>
    <subcellularLocation>
        <location evidence="1">Nucleus</location>
    </subcellularLocation>
</comment>
<name>A0A803KXC2_CHEQI</name>
<dbReference type="SUPFAM" id="SSF51197">
    <property type="entry name" value="Clavaminate synthase-like"/>
    <property type="match status" value="2"/>
</dbReference>
<accession>A0A803KXC2</accession>
<feature type="domain" description="Fe2OG dioxygenase" evidence="9">
    <location>
        <begin position="197"/>
        <end position="301"/>
    </location>
</feature>
<reference evidence="10" key="2">
    <citation type="submission" date="2021-03" db="UniProtKB">
        <authorList>
            <consortium name="EnsemblPlants"/>
        </authorList>
    </citation>
    <scope>IDENTIFICATION</scope>
</reference>
<dbReference type="GO" id="GO:0005737">
    <property type="term" value="C:cytoplasm"/>
    <property type="evidence" value="ECO:0007669"/>
    <property type="project" value="UniProtKB-SubCell"/>
</dbReference>
<keyword evidence="4" id="KW-0963">Cytoplasm</keyword>
<dbReference type="Gramene" id="AUR62003681-RA">
    <property type="protein sequence ID" value="AUR62003681-RA:cds"/>
    <property type="gene ID" value="AUR62003681"/>
</dbReference>
<dbReference type="FunFam" id="2.60.120.330:FF:000015">
    <property type="entry name" value="Protein DMR6-LIKE OXYGENASE 1"/>
    <property type="match status" value="1"/>
</dbReference>
<keyword evidence="11" id="KW-1185">Reference proteome</keyword>
<evidence type="ECO:0000313" key="10">
    <source>
        <dbReference type="EnsemblPlants" id="AUR62003681-RA:cds"/>
    </source>
</evidence>
<dbReference type="InterPro" id="IPR005123">
    <property type="entry name" value="Oxoglu/Fe-dep_dioxygenase_dom"/>
</dbReference>
<dbReference type="GO" id="GO:0046872">
    <property type="term" value="F:metal ion binding"/>
    <property type="evidence" value="ECO:0007669"/>
    <property type="project" value="UniProtKB-KW"/>
</dbReference>
<keyword evidence="6" id="KW-0408">Iron</keyword>
<evidence type="ECO:0000256" key="4">
    <source>
        <dbReference type="ARBA" id="ARBA00022490"/>
    </source>
</evidence>
<comment type="function">
    <text evidence="8">Involved in the regulation of shoot development and salicylic acid (SA) homeostasis.</text>
</comment>
<dbReference type="PANTHER" id="PTHR47991">
    <property type="entry name" value="OXOGLUTARATE/IRON-DEPENDENT DIOXYGENASE"/>
    <property type="match status" value="1"/>
</dbReference>
<dbReference type="Gene3D" id="2.60.120.330">
    <property type="entry name" value="B-lactam Antibiotic, Isopenicillin N Synthase, Chain"/>
    <property type="match status" value="3"/>
</dbReference>
<evidence type="ECO:0000259" key="9">
    <source>
        <dbReference type="PROSITE" id="PS51471"/>
    </source>
</evidence>
<evidence type="ECO:0000256" key="7">
    <source>
        <dbReference type="ARBA" id="ARBA00023242"/>
    </source>
</evidence>
<comment type="similarity">
    <text evidence="3">Belongs to the iron/ascorbate-dependent oxidoreductase family.</text>
</comment>
<dbReference type="GO" id="GO:0005634">
    <property type="term" value="C:nucleus"/>
    <property type="evidence" value="ECO:0007669"/>
    <property type="project" value="UniProtKB-SubCell"/>
</dbReference>
<dbReference type="Pfam" id="PF14226">
    <property type="entry name" value="DIOX_N"/>
    <property type="match status" value="2"/>
</dbReference>
<dbReference type="PROSITE" id="PS51471">
    <property type="entry name" value="FE2OG_OXY"/>
    <property type="match status" value="1"/>
</dbReference>
<keyword evidence="7" id="KW-0539">Nucleus</keyword>